<protein>
    <submittedName>
        <fullName evidence="2">Uncharacterized protein</fullName>
    </submittedName>
</protein>
<accession>A0A1M6PH61</accession>
<keyword evidence="1" id="KW-1133">Transmembrane helix</keyword>
<sequence length="266" mass="31498">MFKLKEIKPRMIRIIFLFFFIIGYLGLRSDLTLGYSFLVLSTVFLVIYETYRKLVINKDKSFKDVLMVCLNIILLTGFLLSAYSLIFTPSIKLVVAPYLLAMAIIYFLVYDAIDDFKWKINNEKGDGKKLRKQFTSAFFWVGLILLSFKSYVFDEISFIELRNYKVDDFSLNKELTTNLEKEFNNINKLENRRNFDRYSYEKIVDFREKVKVRLNDKHDELRGGVYLSVTDSGLSYLEIDNKTIYDVPISENLQKQIYNYEKARTK</sequence>
<organism evidence="2 3">
    <name type="scientific">Clostridium cavendishii DSM 21758</name>
    <dbReference type="NCBI Taxonomy" id="1121302"/>
    <lineage>
        <taxon>Bacteria</taxon>
        <taxon>Bacillati</taxon>
        <taxon>Bacillota</taxon>
        <taxon>Clostridia</taxon>
        <taxon>Eubacteriales</taxon>
        <taxon>Clostridiaceae</taxon>
        <taxon>Clostridium</taxon>
    </lineage>
</organism>
<dbReference type="AlphaFoldDB" id="A0A1M6PH61"/>
<feature type="transmembrane region" description="Helical" evidence="1">
    <location>
        <begin position="33"/>
        <end position="51"/>
    </location>
</feature>
<keyword evidence="3" id="KW-1185">Reference proteome</keyword>
<feature type="transmembrane region" description="Helical" evidence="1">
    <location>
        <begin position="134"/>
        <end position="153"/>
    </location>
</feature>
<feature type="transmembrane region" description="Helical" evidence="1">
    <location>
        <begin position="93"/>
        <end position="113"/>
    </location>
</feature>
<dbReference type="EMBL" id="FQZB01000013">
    <property type="protein sequence ID" value="SHK07288.1"/>
    <property type="molecule type" value="Genomic_DNA"/>
</dbReference>
<evidence type="ECO:0000313" key="2">
    <source>
        <dbReference type="EMBL" id="SHK07288.1"/>
    </source>
</evidence>
<proteinExistence type="predicted"/>
<name>A0A1M6PH61_9CLOT</name>
<evidence type="ECO:0000313" key="3">
    <source>
        <dbReference type="Proteomes" id="UP000184310"/>
    </source>
</evidence>
<reference evidence="2 3" key="1">
    <citation type="submission" date="2016-11" db="EMBL/GenBank/DDBJ databases">
        <authorList>
            <person name="Jaros S."/>
            <person name="Januszkiewicz K."/>
            <person name="Wedrychowicz H."/>
        </authorList>
    </citation>
    <scope>NUCLEOTIDE SEQUENCE [LARGE SCALE GENOMIC DNA]</scope>
    <source>
        <strain evidence="2 3">DSM 21758</strain>
    </source>
</reference>
<keyword evidence="1" id="KW-0472">Membrane</keyword>
<feature type="transmembrane region" description="Helical" evidence="1">
    <location>
        <begin position="65"/>
        <end position="87"/>
    </location>
</feature>
<dbReference type="Proteomes" id="UP000184310">
    <property type="component" value="Unassembled WGS sequence"/>
</dbReference>
<dbReference type="RefSeq" id="WP_072989901.1">
    <property type="nucleotide sequence ID" value="NZ_FQZB01000013.1"/>
</dbReference>
<feature type="transmembrane region" description="Helical" evidence="1">
    <location>
        <begin position="12"/>
        <end position="27"/>
    </location>
</feature>
<evidence type="ECO:0000256" key="1">
    <source>
        <dbReference type="SAM" id="Phobius"/>
    </source>
</evidence>
<gene>
    <name evidence="2" type="ORF">SAMN02745163_03155</name>
</gene>
<dbReference type="STRING" id="1121302.SAMN02745163_03155"/>
<keyword evidence="1" id="KW-0812">Transmembrane</keyword>